<evidence type="ECO:0000313" key="2">
    <source>
        <dbReference type="EMBL" id="GIY00021.1"/>
    </source>
</evidence>
<feature type="non-terminal residue" evidence="2">
    <location>
        <position position="1"/>
    </location>
</feature>
<dbReference type="Proteomes" id="UP001054837">
    <property type="component" value="Unassembled WGS sequence"/>
</dbReference>
<organism evidence="2 3">
    <name type="scientific">Caerostris darwini</name>
    <dbReference type="NCBI Taxonomy" id="1538125"/>
    <lineage>
        <taxon>Eukaryota</taxon>
        <taxon>Metazoa</taxon>
        <taxon>Ecdysozoa</taxon>
        <taxon>Arthropoda</taxon>
        <taxon>Chelicerata</taxon>
        <taxon>Arachnida</taxon>
        <taxon>Araneae</taxon>
        <taxon>Araneomorphae</taxon>
        <taxon>Entelegynae</taxon>
        <taxon>Araneoidea</taxon>
        <taxon>Araneidae</taxon>
        <taxon>Caerostris</taxon>
    </lineage>
</organism>
<keyword evidence="3" id="KW-1185">Reference proteome</keyword>
<feature type="region of interest" description="Disordered" evidence="1">
    <location>
        <begin position="1"/>
        <end position="29"/>
    </location>
</feature>
<dbReference type="AlphaFoldDB" id="A0AAV4PUK8"/>
<protein>
    <submittedName>
        <fullName evidence="2">Uncharacterized protein</fullName>
    </submittedName>
</protein>
<proteinExistence type="predicted"/>
<dbReference type="EMBL" id="BPLQ01003375">
    <property type="protein sequence ID" value="GIY00021.1"/>
    <property type="molecule type" value="Genomic_DNA"/>
</dbReference>
<feature type="compositionally biased region" description="Low complexity" evidence="1">
    <location>
        <begin position="1"/>
        <end position="19"/>
    </location>
</feature>
<gene>
    <name evidence="2" type="ORF">CDAR_116231</name>
</gene>
<name>A0AAV4PUK8_9ARAC</name>
<accession>A0AAV4PUK8</accession>
<reference evidence="2 3" key="1">
    <citation type="submission" date="2021-06" db="EMBL/GenBank/DDBJ databases">
        <title>Caerostris darwini draft genome.</title>
        <authorList>
            <person name="Kono N."/>
            <person name="Arakawa K."/>
        </authorList>
    </citation>
    <scope>NUCLEOTIDE SEQUENCE [LARGE SCALE GENOMIC DNA]</scope>
</reference>
<comment type="caution">
    <text evidence="2">The sequence shown here is derived from an EMBL/GenBank/DDBJ whole genome shotgun (WGS) entry which is preliminary data.</text>
</comment>
<evidence type="ECO:0000256" key="1">
    <source>
        <dbReference type="SAM" id="MobiDB-lite"/>
    </source>
</evidence>
<evidence type="ECO:0000313" key="3">
    <source>
        <dbReference type="Proteomes" id="UP001054837"/>
    </source>
</evidence>
<sequence length="52" mass="5650">SRVTSSSPPISSSSETRSLPPNPHPSEQPILSRLASEMNRSFPPSTPYLKTL</sequence>